<dbReference type="STRING" id="857967.G0R6A4"/>
<dbReference type="Gene3D" id="3.30.390.110">
    <property type="match status" value="1"/>
</dbReference>
<sequence length="308" mass="37184">MNIDEVVWQIINRQQCSFKVKTDTRNFCRNEYNLTGLCNRQACPLANSQYATIKHEKGICYLYIKTAERAHTPANQWEKIQLSKNYDKVKIFKIYIKQQIMYKKALLEIDEHLPYWSNFIIHKCKQRLTKLRQMLIRIRKMKINGFKELVPIKKKAERRDKIREQKALIAANLEEQIEKELIERLKDGVYEDIYNFNKNAFKKVMDDQEIYEQEEEGEEKDEASEENISDAEFVYDPNQQYSDDDNLDQQSEDNEQEQSQQSIEEEQKKKINKKSNNKQKKNSRKVRIEYEQEEEFQQQKKEQITHDF</sequence>
<dbReference type="AlphaFoldDB" id="G0R6A4"/>
<dbReference type="Proteomes" id="UP000008983">
    <property type="component" value="Unassembled WGS sequence"/>
</dbReference>
<keyword evidence="8" id="KW-1185">Reference proteome</keyword>
<dbReference type="RefSeq" id="XP_004023885.1">
    <property type="nucleotide sequence ID" value="XM_004023836.1"/>
</dbReference>
<feature type="compositionally biased region" description="Acidic residues" evidence="5">
    <location>
        <begin position="210"/>
        <end position="229"/>
    </location>
</feature>
<proteinExistence type="inferred from homology"/>
<dbReference type="PANTHER" id="PTHR23405">
    <property type="entry name" value="MAINTENANCE OF KILLER 16 MAK16 PROTEIN-RELATED"/>
    <property type="match status" value="1"/>
</dbReference>
<name>G0R6A4_ICHMU</name>
<evidence type="ECO:0000259" key="6">
    <source>
        <dbReference type="Pfam" id="PF01778"/>
    </source>
</evidence>
<dbReference type="EMBL" id="GL984393">
    <property type="protein sequence ID" value="EGR27001.1"/>
    <property type="molecule type" value="Genomic_DNA"/>
</dbReference>
<dbReference type="GO" id="GO:0005730">
    <property type="term" value="C:nucleolus"/>
    <property type="evidence" value="ECO:0007669"/>
    <property type="project" value="UniProtKB-UniRule"/>
</dbReference>
<comment type="subcellular location">
    <subcellularLocation>
        <location evidence="1">Nucleus</location>
    </subcellularLocation>
</comment>
<dbReference type="GO" id="GO:0030687">
    <property type="term" value="C:preribosome, large subunit precursor"/>
    <property type="evidence" value="ECO:0007669"/>
    <property type="project" value="TreeGrafter"/>
</dbReference>
<dbReference type="PANTHER" id="PTHR23405:SF4">
    <property type="entry name" value="PROTEIN MAK16 HOMOLOG"/>
    <property type="match status" value="1"/>
</dbReference>
<dbReference type="GeneID" id="14903046"/>
<evidence type="ECO:0000256" key="3">
    <source>
        <dbReference type="ARBA" id="ARBA00023242"/>
    </source>
</evidence>
<dbReference type="OMA" id="CPLANTK"/>
<evidence type="ECO:0000313" key="7">
    <source>
        <dbReference type="EMBL" id="EGR27001.1"/>
    </source>
</evidence>
<evidence type="ECO:0000256" key="2">
    <source>
        <dbReference type="ARBA" id="ARBA00005514"/>
    </source>
</evidence>
<feature type="region of interest" description="Disordered" evidence="5">
    <location>
        <begin position="210"/>
        <end position="308"/>
    </location>
</feature>
<dbReference type="InParanoid" id="G0R6A4"/>
<comment type="similarity">
    <text evidence="2 4">Belongs to the MAK16 family.</text>
</comment>
<dbReference type="GO" id="GO:0016853">
    <property type="term" value="F:isomerase activity"/>
    <property type="evidence" value="ECO:0007669"/>
    <property type="project" value="UniProtKB-KW"/>
</dbReference>
<dbReference type="Pfam" id="PF04874">
    <property type="entry name" value="Mak16"/>
    <property type="match status" value="1"/>
</dbReference>
<gene>
    <name evidence="7" type="ORF">IMG5_203410</name>
</gene>
<dbReference type="GO" id="GO:0000460">
    <property type="term" value="P:maturation of 5.8S rRNA"/>
    <property type="evidence" value="ECO:0007669"/>
    <property type="project" value="TreeGrafter"/>
</dbReference>
<dbReference type="GO" id="GO:0000470">
    <property type="term" value="P:maturation of LSU-rRNA"/>
    <property type="evidence" value="ECO:0007669"/>
    <property type="project" value="TreeGrafter"/>
</dbReference>
<evidence type="ECO:0000313" key="8">
    <source>
        <dbReference type="Proteomes" id="UP000008983"/>
    </source>
</evidence>
<evidence type="ECO:0000256" key="5">
    <source>
        <dbReference type="SAM" id="MobiDB-lite"/>
    </source>
</evidence>
<dbReference type="PIRSF" id="PIRSF003352">
    <property type="entry name" value="MAK16"/>
    <property type="match status" value="1"/>
</dbReference>
<reference evidence="7 8" key="1">
    <citation type="submission" date="2011-07" db="EMBL/GenBank/DDBJ databases">
        <authorList>
            <person name="Coyne R."/>
            <person name="Brami D."/>
            <person name="Johnson J."/>
            <person name="Hostetler J."/>
            <person name="Hannick L."/>
            <person name="Clark T."/>
            <person name="Cassidy-Hanley D."/>
            <person name="Inman J."/>
        </authorList>
    </citation>
    <scope>NUCLEOTIDE SEQUENCE [LARGE SCALE GENOMIC DNA]</scope>
    <source>
        <strain evidence="7 8">G5</strain>
    </source>
</reference>
<keyword evidence="7" id="KW-0413">Isomerase</keyword>
<dbReference type="InterPro" id="IPR006958">
    <property type="entry name" value="Mak16"/>
</dbReference>
<dbReference type="FunFam" id="3.30.390.110:FF:000001">
    <property type="entry name" value="Protein MAK16 homolog"/>
    <property type="match status" value="1"/>
</dbReference>
<keyword evidence="3 4" id="KW-0539">Nucleus</keyword>
<organism evidence="7 8">
    <name type="scientific">Ichthyophthirius multifiliis</name>
    <name type="common">White spot disease agent</name>
    <name type="synonym">Ich</name>
    <dbReference type="NCBI Taxonomy" id="5932"/>
    <lineage>
        <taxon>Eukaryota</taxon>
        <taxon>Sar</taxon>
        <taxon>Alveolata</taxon>
        <taxon>Ciliophora</taxon>
        <taxon>Intramacronucleata</taxon>
        <taxon>Oligohymenophorea</taxon>
        <taxon>Hymenostomatida</taxon>
        <taxon>Ophryoglenina</taxon>
        <taxon>Ichthyophthirius</taxon>
    </lineage>
</organism>
<dbReference type="eggNOG" id="KOG3064">
    <property type="taxonomic scope" value="Eukaryota"/>
</dbReference>
<evidence type="ECO:0000256" key="4">
    <source>
        <dbReference type="PIRNR" id="PIRNR003352"/>
    </source>
</evidence>
<feature type="compositionally biased region" description="Basic residues" evidence="5">
    <location>
        <begin position="270"/>
        <end position="285"/>
    </location>
</feature>
<accession>G0R6A4</accession>
<feature type="compositionally biased region" description="Acidic residues" evidence="5">
    <location>
        <begin position="242"/>
        <end position="256"/>
    </location>
</feature>
<dbReference type="OrthoDB" id="10251342at2759"/>
<dbReference type="InterPro" id="IPR029004">
    <property type="entry name" value="Ribosomal_eL28/Mak16"/>
</dbReference>
<dbReference type="Pfam" id="PF01778">
    <property type="entry name" value="Ribosomal_L28e"/>
    <property type="match status" value="1"/>
</dbReference>
<evidence type="ECO:0000256" key="1">
    <source>
        <dbReference type="ARBA" id="ARBA00004123"/>
    </source>
</evidence>
<feature type="compositionally biased region" description="Basic and acidic residues" evidence="5">
    <location>
        <begin position="297"/>
        <end position="308"/>
    </location>
</feature>
<feature type="domain" description="Ribosomal eL28/Mak16" evidence="6">
    <location>
        <begin position="6"/>
        <end position="89"/>
    </location>
</feature>
<protein>
    <recommendedName>
        <fullName evidence="4">Protein MAK16 homolog</fullName>
    </recommendedName>
</protein>